<protein>
    <submittedName>
        <fullName evidence="2">Uncharacterized protein</fullName>
    </submittedName>
</protein>
<dbReference type="AlphaFoldDB" id="V2WU37"/>
<dbReference type="EMBL" id="AWSO01001469">
    <property type="protein sequence ID" value="ESK83690.1"/>
    <property type="molecule type" value="Genomic_DNA"/>
</dbReference>
<feature type="compositionally biased region" description="Basic residues" evidence="1">
    <location>
        <begin position="14"/>
        <end position="23"/>
    </location>
</feature>
<dbReference type="OrthoDB" id="2927228at2759"/>
<dbReference type="Proteomes" id="UP000017559">
    <property type="component" value="Unassembled WGS sequence"/>
</dbReference>
<proteinExistence type="predicted"/>
<dbReference type="HOGENOM" id="CLU_1825784_0_0_1"/>
<reference evidence="2 3" key="1">
    <citation type="journal article" date="2014" name="BMC Genomics">
        <title>Genome and secretome analysis of the hemibiotrophic fungal pathogen, Moniliophthora roreri, which causes frosty pod rot disease of cacao: mechanisms of the biotrophic and necrotrophic phases.</title>
        <authorList>
            <person name="Meinhardt L.W."/>
            <person name="Costa G.G.L."/>
            <person name="Thomazella D.P.T."/>
            <person name="Teixeira P.J.P.L."/>
            <person name="Carazzolle M.F."/>
            <person name="Schuster S.C."/>
            <person name="Carlson J.E."/>
            <person name="Guiltinan M.J."/>
            <person name="Mieczkowski P."/>
            <person name="Farmer A."/>
            <person name="Ramaraj T."/>
            <person name="Crozier J."/>
            <person name="Davis R.E."/>
            <person name="Shao J."/>
            <person name="Melnick R.L."/>
            <person name="Pereira G.A.G."/>
            <person name="Bailey B.A."/>
        </authorList>
    </citation>
    <scope>NUCLEOTIDE SEQUENCE [LARGE SCALE GENOMIC DNA]</scope>
    <source>
        <strain evidence="2 3">MCA 2997</strain>
    </source>
</reference>
<accession>V2WU37</accession>
<feature type="region of interest" description="Disordered" evidence="1">
    <location>
        <begin position="1"/>
        <end position="34"/>
    </location>
</feature>
<feature type="compositionally biased region" description="Polar residues" evidence="1">
    <location>
        <begin position="1"/>
        <end position="10"/>
    </location>
</feature>
<evidence type="ECO:0000256" key="1">
    <source>
        <dbReference type="SAM" id="MobiDB-lite"/>
    </source>
</evidence>
<name>V2WU37_MONRO</name>
<dbReference type="KEGG" id="mrr:Moror_2132"/>
<feature type="compositionally biased region" description="Low complexity" evidence="1">
    <location>
        <begin position="24"/>
        <end position="33"/>
    </location>
</feature>
<comment type="caution">
    <text evidence="2">The sequence shown here is derived from an EMBL/GenBank/DDBJ whole genome shotgun (WGS) entry which is preliminary data.</text>
</comment>
<evidence type="ECO:0000313" key="3">
    <source>
        <dbReference type="Proteomes" id="UP000017559"/>
    </source>
</evidence>
<keyword evidence="3" id="KW-1185">Reference proteome</keyword>
<gene>
    <name evidence="2" type="ORF">Moror_2132</name>
</gene>
<sequence length="141" mass="15302">MQAQDVTMANVTRKTSRKTHKKSTSATSSASSHNVGKCTLGIQFTYVTPTEAQEGLDPKHTCQNAALPVWVQASAVYLGELDLTKDQHASLDMLYASDGQGIETYDFVVAGPEEDRSQEEAAALIASHRLTCEAQDKIDNQ</sequence>
<organism evidence="2 3">
    <name type="scientific">Moniliophthora roreri (strain MCA 2997)</name>
    <name type="common">Cocoa frosty pod rot fungus</name>
    <name type="synonym">Crinipellis roreri</name>
    <dbReference type="NCBI Taxonomy" id="1381753"/>
    <lineage>
        <taxon>Eukaryota</taxon>
        <taxon>Fungi</taxon>
        <taxon>Dikarya</taxon>
        <taxon>Basidiomycota</taxon>
        <taxon>Agaricomycotina</taxon>
        <taxon>Agaricomycetes</taxon>
        <taxon>Agaricomycetidae</taxon>
        <taxon>Agaricales</taxon>
        <taxon>Marasmiineae</taxon>
        <taxon>Marasmiaceae</taxon>
        <taxon>Moniliophthora</taxon>
    </lineage>
</organism>
<evidence type="ECO:0000313" key="2">
    <source>
        <dbReference type="EMBL" id="ESK83690.1"/>
    </source>
</evidence>